<dbReference type="InterPro" id="IPR036772">
    <property type="entry name" value="SRCR-like_dom_sf"/>
</dbReference>
<feature type="domain" description="SRCR" evidence="5">
    <location>
        <begin position="204"/>
        <end position="302"/>
    </location>
</feature>
<feature type="disulfide bond" evidence="4">
    <location>
        <begin position="97"/>
        <end position="107"/>
    </location>
</feature>
<evidence type="ECO:0000256" key="4">
    <source>
        <dbReference type="PROSITE-ProRule" id="PRU00196"/>
    </source>
</evidence>
<evidence type="ECO:0000256" key="1">
    <source>
        <dbReference type="ARBA" id="ARBA00022729"/>
    </source>
</evidence>
<feature type="disulfide bond" evidence="4">
    <location>
        <begin position="337"/>
        <end position="347"/>
    </location>
</feature>
<protein>
    <submittedName>
        <fullName evidence="6">DMBT1</fullName>
    </submittedName>
</protein>
<feature type="domain" description="SRCR" evidence="5">
    <location>
        <begin position="379"/>
        <end position="477"/>
    </location>
</feature>
<name>A0A6J8B906_MYTCO</name>
<dbReference type="InterPro" id="IPR001190">
    <property type="entry name" value="SRCR"/>
</dbReference>
<evidence type="ECO:0000256" key="2">
    <source>
        <dbReference type="ARBA" id="ARBA00022737"/>
    </source>
</evidence>
<dbReference type="GO" id="GO:0016020">
    <property type="term" value="C:membrane"/>
    <property type="evidence" value="ECO:0007669"/>
    <property type="project" value="InterPro"/>
</dbReference>
<keyword evidence="3 4" id="KW-1015">Disulfide bond</keyword>
<keyword evidence="1" id="KW-0732">Signal</keyword>
<evidence type="ECO:0000313" key="7">
    <source>
        <dbReference type="Proteomes" id="UP000507470"/>
    </source>
</evidence>
<dbReference type="PRINTS" id="PR00258">
    <property type="entry name" value="SPERACTRCPTR"/>
</dbReference>
<feature type="domain" description="SRCR" evidence="5">
    <location>
        <begin position="137"/>
        <end position="192"/>
    </location>
</feature>
<feature type="domain" description="SRCR" evidence="5">
    <location>
        <begin position="72"/>
        <end position="127"/>
    </location>
</feature>
<dbReference type="AlphaFoldDB" id="A0A6J8B906"/>
<feature type="domain" description="SRCR" evidence="5">
    <location>
        <begin position="21"/>
        <end position="62"/>
    </location>
</feature>
<dbReference type="PROSITE" id="PS50287">
    <property type="entry name" value="SRCR_2"/>
    <property type="match status" value="8"/>
</dbReference>
<dbReference type="OrthoDB" id="6116978at2759"/>
<feature type="domain" description="SRCR" evidence="5">
    <location>
        <begin position="599"/>
        <end position="641"/>
    </location>
</feature>
<gene>
    <name evidence="6" type="ORF">MCOR_16036</name>
</gene>
<dbReference type="PANTHER" id="PTHR19331:SF487">
    <property type="entry name" value="SOLUBLE SCAVENGER RECEPTOR CYSTEINE-RICH DOMAIN-CONTAINING PROTEIN SSC5D"/>
    <property type="match status" value="1"/>
</dbReference>
<dbReference type="PANTHER" id="PTHR19331">
    <property type="entry name" value="SCAVENGER RECEPTOR DOMAIN-CONTAINING"/>
    <property type="match status" value="1"/>
</dbReference>
<organism evidence="6 7">
    <name type="scientific">Mytilus coruscus</name>
    <name type="common">Sea mussel</name>
    <dbReference type="NCBI Taxonomy" id="42192"/>
    <lineage>
        <taxon>Eukaryota</taxon>
        <taxon>Metazoa</taxon>
        <taxon>Spiralia</taxon>
        <taxon>Lophotrochozoa</taxon>
        <taxon>Mollusca</taxon>
        <taxon>Bivalvia</taxon>
        <taxon>Autobranchia</taxon>
        <taxon>Pteriomorphia</taxon>
        <taxon>Mytilida</taxon>
        <taxon>Mytiloidea</taxon>
        <taxon>Mytilidae</taxon>
        <taxon>Mytilinae</taxon>
        <taxon>Mytilus</taxon>
    </lineage>
</organism>
<dbReference type="PROSITE" id="PS00420">
    <property type="entry name" value="SRCR_1"/>
    <property type="match status" value="4"/>
</dbReference>
<dbReference type="SUPFAM" id="SSF56487">
    <property type="entry name" value="SRCR-like"/>
    <property type="match status" value="8"/>
</dbReference>
<feature type="disulfide bond" evidence="4">
    <location>
        <begin position="447"/>
        <end position="457"/>
    </location>
</feature>
<feature type="disulfide bond" evidence="4">
    <location>
        <begin position="272"/>
        <end position="282"/>
    </location>
</feature>
<proteinExistence type="predicted"/>
<sequence>MHLLFIYSSGQRIPYNYVDDGSGNIWLVDIHCSGSENKLINCTYSSDASHCSHGYDVGVHCYLSCPAEEDEGSSGQRISNNYVNDGIGNIWLVDIHCSGSENKLINCTYSSDASHCSHGYDVGVHCYLSCPAEEDEGSSGQRISNNYVNDGIGNIWLVDIHCSGSENKLINCTYSSDASHCSHGYDVGVHCYLSCPAEEDEGLLRLITGSDSKKGRLEINYKGEWGTICSHGFNHVDAAVACRQLGYCSGQRISNNYVNDGIGNIWLVDIHCSGSENKLINCTYSSDASHCSHEYDVGVHCYLSCPAEEDEGSSGQRISNNYVNDGIGNIWLVDIHCSGSENKLINCTYSSDASHCSHEYDVGVHCYLSCPAEEDEGLLRLITGSDSKKGRLEINYKGEWGTICSHGFNHVDAAVACRQLGYCSGQRISNNYVNDGIGNIWLVDIHCSGSENKLINCTYSSDASHCSHGYDVGIHCYLSCPAEEDEGLLRLITGSDSKKGRLEINYKGEWGTICSHGFNHVDAAVACRQLGYCSGQRISNNYVNDGIGNIWLVDIHCSGSENKLINCTYSSDASHCSHGYDVGIHCYLSCPAEEDEGLLRLITGSDSKKGRLEINYKGEWGTICSHGFNHVDAAVACRQLGYWCVLRSKQNHKLCINELK</sequence>
<feature type="domain" description="SRCR" evidence="5">
    <location>
        <begin position="312"/>
        <end position="367"/>
    </location>
</feature>
<feature type="disulfide bond" evidence="4">
    <location>
        <begin position="32"/>
        <end position="42"/>
    </location>
</feature>
<dbReference type="FunFam" id="3.10.250.10:FF:000001">
    <property type="entry name" value="Lysyl oxidase 4 isoform X1"/>
    <property type="match status" value="3"/>
</dbReference>
<feature type="domain" description="SRCR" evidence="5">
    <location>
        <begin position="489"/>
        <end position="587"/>
    </location>
</feature>
<comment type="caution">
    <text evidence="4">Lacks conserved residue(s) required for the propagation of feature annotation.</text>
</comment>
<feature type="disulfide bond" evidence="4">
    <location>
        <begin position="557"/>
        <end position="567"/>
    </location>
</feature>
<evidence type="ECO:0000256" key="3">
    <source>
        <dbReference type="ARBA" id="ARBA00023157"/>
    </source>
</evidence>
<keyword evidence="2" id="KW-0677">Repeat</keyword>
<feature type="disulfide bond" evidence="4">
    <location>
        <begin position="162"/>
        <end position="172"/>
    </location>
</feature>
<reference evidence="6 7" key="1">
    <citation type="submission" date="2020-06" db="EMBL/GenBank/DDBJ databases">
        <authorList>
            <person name="Li R."/>
            <person name="Bekaert M."/>
        </authorList>
    </citation>
    <scope>NUCLEOTIDE SEQUENCE [LARGE SCALE GENOMIC DNA]</scope>
    <source>
        <strain evidence="7">wild</strain>
    </source>
</reference>
<accession>A0A6J8B906</accession>
<evidence type="ECO:0000259" key="5">
    <source>
        <dbReference type="PROSITE" id="PS50287"/>
    </source>
</evidence>
<dbReference type="SMART" id="SM00202">
    <property type="entry name" value="SR"/>
    <property type="match status" value="3"/>
</dbReference>
<evidence type="ECO:0000313" key="6">
    <source>
        <dbReference type="EMBL" id="CAC5380043.1"/>
    </source>
</evidence>
<dbReference type="EMBL" id="CACVKT020002820">
    <property type="protein sequence ID" value="CAC5380043.1"/>
    <property type="molecule type" value="Genomic_DNA"/>
</dbReference>
<dbReference type="Pfam" id="PF00530">
    <property type="entry name" value="SRCR"/>
    <property type="match status" value="8"/>
</dbReference>
<keyword evidence="7" id="KW-1185">Reference proteome</keyword>
<dbReference type="Proteomes" id="UP000507470">
    <property type="component" value="Unassembled WGS sequence"/>
</dbReference>
<dbReference type="Gene3D" id="3.10.250.10">
    <property type="entry name" value="SRCR-like domain"/>
    <property type="match status" value="8"/>
</dbReference>